<feature type="compositionally biased region" description="Basic and acidic residues" evidence="1">
    <location>
        <begin position="748"/>
        <end position="766"/>
    </location>
</feature>
<feature type="region of interest" description="Disordered" evidence="1">
    <location>
        <begin position="163"/>
        <end position="210"/>
    </location>
</feature>
<feature type="compositionally biased region" description="Polar residues" evidence="1">
    <location>
        <begin position="93"/>
        <end position="102"/>
    </location>
</feature>
<feature type="compositionally biased region" description="Acidic residues" evidence="1">
    <location>
        <begin position="116"/>
        <end position="129"/>
    </location>
</feature>
<feature type="compositionally biased region" description="Acidic residues" evidence="1">
    <location>
        <begin position="479"/>
        <end position="497"/>
    </location>
</feature>
<evidence type="ECO:0000313" key="2">
    <source>
        <dbReference type="EMBL" id="GMT12588.1"/>
    </source>
</evidence>
<keyword evidence="3" id="KW-1185">Reference proteome</keyword>
<feature type="compositionally biased region" description="Basic and acidic residues" evidence="1">
    <location>
        <begin position="430"/>
        <end position="451"/>
    </location>
</feature>
<dbReference type="Proteomes" id="UP001432322">
    <property type="component" value="Unassembled WGS sequence"/>
</dbReference>
<feature type="compositionally biased region" description="Polar residues" evidence="1">
    <location>
        <begin position="512"/>
        <end position="522"/>
    </location>
</feature>
<feature type="region of interest" description="Disordered" evidence="1">
    <location>
        <begin position="748"/>
        <end position="821"/>
    </location>
</feature>
<feature type="compositionally biased region" description="Basic and acidic residues" evidence="1">
    <location>
        <begin position="180"/>
        <end position="201"/>
    </location>
</feature>
<feature type="compositionally biased region" description="Low complexity" evidence="1">
    <location>
        <begin position="411"/>
        <end position="420"/>
    </location>
</feature>
<feature type="compositionally biased region" description="Basic and acidic residues" evidence="1">
    <location>
        <begin position="607"/>
        <end position="619"/>
    </location>
</feature>
<feature type="region of interest" description="Disordered" evidence="1">
    <location>
        <begin position="254"/>
        <end position="557"/>
    </location>
</feature>
<sequence length="837" mass="93692">QLLQSNSFNSRGMSEADFVYCFFKYAEMHKWSAGFVKRIHDYSKDEDIGLEFRRFLQRTYVYRRTMYASYMKTEKEKRRKRAEREKEKKDQNGHTPSTSQAPIETPNLVERIERLEEVDEERSEIPAEEGESHQNAQTLDAASVDQSLPLSDTYNQPSSISEATEIDSSMVAPSESSSGDCKKELVEGTVEREEMDERPIDNRQLLQDSQPPSVPLIKRRLARSKSLPLPISRAMINTFPMPIVACKKEIEDKTKRREEEMNEKTVENGESVVDLKRSTPIVDQATPQAGNQSIRVKEESQTPEAPELDPSLSLSTSTVAAEKSDSSDLLPRESTSGECKVEMIDENERREGSDERPVECGYSIVELGSSIPIDQSTTQSGIQSIPVKEESQTSNSPQLDSSLPLSMPTVAAADSSDSSALLPRESFCGECKKEMVEESGRREKRDERPAESGESAETNGSSDLLPRVSTSRECKVEMVEESEIREEVDEESSDDESIIILSSSDPIADQSKFPTGNKSIQVESPVVPRESSNGEIKKELVDGSAKGGELEEISSDDDSIVFVSSSIPLVDRTRTQSIRVKREATTPKAPAAESSLPLSAKSSCTAVKKEETPSRDTPRAKPRRSKSPSSVRASSSKTVQEKFIDEVGSKVRICIEEINIAKRQALAKKHDLGRWKYPLAEFKCNGSIPNLVSEFRRAVQELSGVQSSLRRLVPETNELRVKTTKMRKETDKVFDLLMRHYREDVVRVPKKESDDTKTEENKEETVVSKGESTLDETNSNSSSPRRSTMSSVERKQTPARKSDSARSKRKNNEAELLAKRNAKLVKRRRVLEDSSSS</sequence>
<feature type="compositionally biased region" description="Basic and acidic residues" evidence="1">
    <location>
        <begin position="254"/>
        <end position="277"/>
    </location>
</feature>
<feature type="compositionally biased region" description="Basic and acidic residues" evidence="1">
    <location>
        <begin position="792"/>
        <end position="818"/>
    </location>
</feature>
<feature type="compositionally biased region" description="Low complexity" evidence="1">
    <location>
        <begin position="587"/>
        <end position="603"/>
    </location>
</feature>
<feature type="compositionally biased region" description="Polar residues" evidence="1">
    <location>
        <begin position="285"/>
        <end position="294"/>
    </location>
</feature>
<proteinExistence type="predicted"/>
<feature type="compositionally biased region" description="Low complexity" evidence="1">
    <location>
        <begin position="777"/>
        <end position="791"/>
    </location>
</feature>
<feature type="non-terminal residue" evidence="2">
    <location>
        <position position="1"/>
    </location>
</feature>
<protein>
    <submittedName>
        <fullName evidence="2">Uncharacterized protein</fullName>
    </submittedName>
</protein>
<feature type="region of interest" description="Disordered" evidence="1">
    <location>
        <begin position="72"/>
        <end position="137"/>
    </location>
</feature>
<organism evidence="2 3">
    <name type="scientific">Pristionchus fissidentatus</name>
    <dbReference type="NCBI Taxonomy" id="1538716"/>
    <lineage>
        <taxon>Eukaryota</taxon>
        <taxon>Metazoa</taxon>
        <taxon>Ecdysozoa</taxon>
        <taxon>Nematoda</taxon>
        <taxon>Chromadorea</taxon>
        <taxon>Rhabditida</taxon>
        <taxon>Rhabditina</taxon>
        <taxon>Diplogasteromorpha</taxon>
        <taxon>Diplogasteroidea</taxon>
        <taxon>Neodiplogasteridae</taxon>
        <taxon>Pristionchus</taxon>
    </lineage>
</organism>
<feature type="compositionally biased region" description="Basic and acidic residues" evidence="1">
    <location>
        <begin position="339"/>
        <end position="358"/>
    </location>
</feature>
<evidence type="ECO:0000256" key="1">
    <source>
        <dbReference type="SAM" id="MobiDB-lite"/>
    </source>
</evidence>
<feature type="compositionally biased region" description="Low complexity" evidence="1">
    <location>
        <begin position="627"/>
        <end position="638"/>
    </location>
</feature>
<gene>
    <name evidence="2" type="ORF">PFISCL1PPCAC_3885</name>
</gene>
<dbReference type="AlphaFoldDB" id="A0AAV5V0N3"/>
<reference evidence="2" key="1">
    <citation type="submission" date="2023-10" db="EMBL/GenBank/DDBJ databases">
        <title>Genome assembly of Pristionchus species.</title>
        <authorList>
            <person name="Yoshida K."/>
            <person name="Sommer R.J."/>
        </authorList>
    </citation>
    <scope>NUCLEOTIDE SEQUENCE</scope>
    <source>
        <strain evidence="2">RS5133</strain>
    </source>
</reference>
<evidence type="ECO:0000313" key="3">
    <source>
        <dbReference type="Proteomes" id="UP001432322"/>
    </source>
</evidence>
<feature type="region of interest" description="Disordered" evidence="1">
    <location>
        <begin position="573"/>
        <end position="638"/>
    </location>
</feature>
<feature type="compositionally biased region" description="Basic and acidic residues" evidence="1">
    <location>
        <begin position="72"/>
        <end position="92"/>
    </location>
</feature>
<dbReference type="EMBL" id="BTSY01000001">
    <property type="protein sequence ID" value="GMT12588.1"/>
    <property type="molecule type" value="Genomic_DNA"/>
</dbReference>
<feature type="compositionally biased region" description="Polar residues" evidence="1">
    <location>
        <begin position="372"/>
        <end position="383"/>
    </location>
</feature>
<accession>A0AAV5V0N3</accession>
<comment type="caution">
    <text evidence="2">The sequence shown here is derived from an EMBL/GenBank/DDBJ whole genome shotgun (WGS) entry which is preliminary data.</text>
</comment>
<feature type="compositionally biased region" description="Polar residues" evidence="1">
    <location>
        <begin position="392"/>
        <end position="404"/>
    </location>
</feature>
<name>A0AAV5V0N3_9BILA</name>